<sequence>MSKSLSVQFVASEWNIKIDKVIDMMNNKVFVRSTSFYLAIVLFFVLIYSIHILSWKTMTESDTKPITTQKEEAPRTPHTEAQTVTTKKATVTPKVPQNSVDCFRQNAPTLPDISSVNPKRGKSVFFHETSCISYNNGKISITARQACAVESAARLNPNLDVYLLYTSPGEIKMEGDESDLYLQALMKYDNVKIMHLDFAKYTKGTPVEELYTSKKLDNSLNSIEHASDILRYVSLWKYGGIYLDLDTITLKTLEKLKPNFASPESTSFVAAGILGFEPDGVGHQWADMCLNDLRVGFTGKDWANSSVGVITRLLRSICTTPVIPNMTEETCKGFKLYPTKDFYPVFWDKYMWMFQEEHFLDTLKLAENATATHNWNKLTRGIKINIKNVYIPYLYYAKKFCPNVLSECKEIF</sequence>
<evidence type="ECO:0000313" key="10">
    <source>
        <dbReference type="Proteomes" id="UP001153712"/>
    </source>
</evidence>
<accession>A0A9N9TJR6</accession>
<evidence type="ECO:0000313" key="9">
    <source>
        <dbReference type="EMBL" id="CAG9859999.1"/>
    </source>
</evidence>
<dbReference type="GO" id="GO:0000139">
    <property type="term" value="C:Golgi membrane"/>
    <property type="evidence" value="ECO:0007669"/>
    <property type="project" value="UniProtKB-SubCell"/>
</dbReference>
<feature type="domain" description="Alpha 1,4-glycosyltransferase" evidence="8">
    <location>
        <begin position="280"/>
        <end position="406"/>
    </location>
</feature>
<dbReference type="InterPro" id="IPR029044">
    <property type="entry name" value="Nucleotide-diphossugar_trans"/>
</dbReference>
<keyword evidence="3" id="KW-0328">Glycosyltransferase</keyword>
<keyword evidence="5" id="KW-0333">Golgi apparatus</keyword>
<comment type="subcellular location">
    <subcellularLocation>
        <location evidence="1">Golgi apparatus membrane</location>
        <topology evidence="1">Single-pass type II membrane protein</topology>
    </subcellularLocation>
</comment>
<dbReference type="GO" id="GO:0035248">
    <property type="term" value="F:alpha-1,4-N-acetylgalactosaminyltransferase activity"/>
    <property type="evidence" value="ECO:0007669"/>
    <property type="project" value="TreeGrafter"/>
</dbReference>
<evidence type="ECO:0000256" key="1">
    <source>
        <dbReference type="ARBA" id="ARBA00004323"/>
    </source>
</evidence>
<dbReference type="PANTHER" id="PTHR12042:SF21">
    <property type="entry name" value="ALPHA1,4-GALACTOSYLTRANSFERASE 1-RELATED"/>
    <property type="match status" value="1"/>
</dbReference>
<comment type="similarity">
    <text evidence="2">Belongs to the glycosyltransferase 32 family.</text>
</comment>
<dbReference type="AlphaFoldDB" id="A0A9N9TJR6"/>
<dbReference type="InterPro" id="IPR007652">
    <property type="entry name" value="A1-4-GlycosylTfrase_dom"/>
</dbReference>
<dbReference type="Pfam" id="PF04488">
    <property type="entry name" value="Gly_transf_sug"/>
    <property type="match status" value="1"/>
</dbReference>
<name>A0A9N9TJR6_PHYSR</name>
<evidence type="ECO:0000259" key="8">
    <source>
        <dbReference type="Pfam" id="PF04572"/>
    </source>
</evidence>
<dbReference type="EMBL" id="OU900096">
    <property type="protein sequence ID" value="CAG9859999.1"/>
    <property type="molecule type" value="Genomic_DNA"/>
</dbReference>
<gene>
    <name evidence="9" type="ORF">PHYEVI_LOCUS6358</name>
</gene>
<evidence type="ECO:0000256" key="5">
    <source>
        <dbReference type="ARBA" id="ARBA00023034"/>
    </source>
</evidence>
<dbReference type="PANTHER" id="PTHR12042">
    <property type="entry name" value="LACTOSYLCERAMIDE 4-ALPHA-GALACTOSYLTRANSFERASE ALPHA- 1,4-GALACTOSYLTRANSFERASE"/>
    <property type="match status" value="1"/>
</dbReference>
<keyword evidence="7" id="KW-1133">Transmembrane helix</keyword>
<keyword evidence="7" id="KW-0812">Transmembrane</keyword>
<organism evidence="9 10">
    <name type="scientific">Phyllotreta striolata</name>
    <name type="common">Striped flea beetle</name>
    <name type="synonym">Crioceris striolata</name>
    <dbReference type="NCBI Taxonomy" id="444603"/>
    <lineage>
        <taxon>Eukaryota</taxon>
        <taxon>Metazoa</taxon>
        <taxon>Ecdysozoa</taxon>
        <taxon>Arthropoda</taxon>
        <taxon>Hexapoda</taxon>
        <taxon>Insecta</taxon>
        <taxon>Pterygota</taxon>
        <taxon>Neoptera</taxon>
        <taxon>Endopterygota</taxon>
        <taxon>Coleoptera</taxon>
        <taxon>Polyphaga</taxon>
        <taxon>Cucujiformia</taxon>
        <taxon>Chrysomeloidea</taxon>
        <taxon>Chrysomelidae</taxon>
        <taxon>Galerucinae</taxon>
        <taxon>Alticini</taxon>
        <taxon>Phyllotreta</taxon>
    </lineage>
</organism>
<dbReference type="GO" id="GO:0006688">
    <property type="term" value="P:glycosphingolipid biosynthetic process"/>
    <property type="evidence" value="ECO:0007669"/>
    <property type="project" value="TreeGrafter"/>
</dbReference>
<proteinExistence type="inferred from homology"/>
<feature type="transmembrane region" description="Helical" evidence="7">
    <location>
        <begin position="34"/>
        <end position="55"/>
    </location>
</feature>
<keyword evidence="10" id="KW-1185">Reference proteome</keyword>
<evidence type="ECO:0000256" key="6">
    <source>
        <dbReference type="ARBA" id="ARBA00023136"/>
    </source>
</evidence>
<dbReference type="InterPro" id="IPR007577">
    <property type="entry name" value="GlycoTrfase_DXD_sugar-bd_CS"/>
</dbReference>
<dbReference type="OrthoDB" id="409543at2759"/>
<evidence type="ECO:0000256" key="3">
    <source>
        <dbReference type="ARBA" id="ARBA00022676"/>
    </source>
</evidence>
<evidence type="ECO:0000256" key="2">
    <source>
        <dbReference type="ARBA" id="ARBA00009003"/>
    </source>
</evidence>
<dbReference type="Proteomes" id="UP001153712">
    <property type="component" value="Chromosome 3"/>
</dbReference>
<dbReference type="SUPFAM" id="SSF53448">
    <property type="entry name" value="Nucleotide-diphospho-sugar transferases"/>
    <property type="match status" value="1"/>
</dbReference>
<keyword evidence="4" id="KW-0808">Transferase</keyword>
<protein>
    <recommendedName>
        <fullName evidence="8">Alpha 1,4-glycosyltransferase domain-containing protein</fullName>
    </recommendedName>
</protein>
<dbReference type="InterPro" id="IPR051981">
    <property type="entry name" value="Glycosyltransf_32"/>
</dbReference>
<evidence type="ECO:0000256" key="4">
    <source>
        <dbReference type="ARBA" id="ARBA00022679"/>
    </source>
</evidence>
<keyword evidence="6 7" id="KW-0472">Membrane</keyword>
<reference evidence="9" key="1">
    <citation type="submission" date="2022-01" db="EMBL/GenBank/DDBJ databases">
        <authorList>
            <person name="King R."/>
        </authorList>
    </citation>
    <scope>NUCLEOTIDE SEQUENCE</scope>
</reference>
<dbReference type="Gene3D" id="3.90.550.20">
    <property type="match status" value="1"/>
</dbReference>
<evidence type="ECO:0000256" key="7">
    <source>
        <dbReference type="SAM" id="Phobius"/>
    </source>
</evidence>
<dbReference type="Pfam" id="PF04572">
    <property type="entry name" value="Gb3_synth"/>
    <property type="match status" value="1"/>
</dbReference>